<comment type="caution">
    <text evidence="2">The sequence shown here is derived from an EMBL/GenBank/DDBJ whole genome shotgun (WGS) entry which is preliminary data.</text>
</comment>
<dbReference type="AlphaFoldDB" id="A0A942UL96"/>
<organism evidence="2 3">
    <name type="scientific">Lederbergia citrea</name>
    <dbReference type="NCBI Taxonomy" id="2833581"/>
    <lineage>
        <taxon>Bacteria</taxon>
        <taxon>Bacillati</taxon>
        <taxon>Bacillota</taxon>
        <taxon>Bacilli</taxon>
        <taxon>Bacillales</taxon>
        <taxon>Bacillaceae</taxon>
        <taxon>Lederbergia</taxon>
    </lineage>
</organism>
<keyword evidence="1 2" id="KW-0378">Hydrolase</keyword>
<keyword evidence="3" id="KW-1185">Reference proteome</keyword>
<dbReference type="InterPro" id="IPR006439">
    <property type="entry name" value="HAD-SF_hydro_IA"/>
</dbReference>
<dbReference type="RefSeq" id="WP_213098538.1">
    <property type="nucleotide sequence ID" value="NZ_JAGYPH010000002.1"/>
</dbReference>
<dbReference type="Pfam" id="PF00702">
    <property type="entry name" value="Hydrolase"/>
    <property type="match status" value="1"/>
</dbReference>
<dbReference type="SUPFAM" id="SSF56784">
    <property type="entry name" value="HAD-like"/>
    <property type="match status" value="1"/>
</dbReference>
<sequence length="251" mass="28989">MMKKWITFDLDGTLMQNPFIGHVFPEIERKIYQQPDVKESLIKEHFARMEAGRTVDAYDWDDMLRSYMEATGIDCMIDVEILVKKHCQAPAIYLLEECIPSVLKKLREKGYSLAAVTNGFLKYQLPVMDALDLTQHFDEIITPEKVGCAKPDMRIFDSLKSTGEITAHVGDRIEHDVQCANMLGIQSIFIYRALPDQYRTQNPMKRNAEPVIREAFLQKLRKETRKEFLSLPTDAIPNVVLFSIDELLLIF</sequence>
<dbReference type="EMBL" id="JAGYPN010000002">
    <property type="protein sequence ID" value="MBS4223536.1"/>
    <property type="molecule type" value="Genomic_DNA"/>
</dbReference>
<dbReference type="Gene3D" id="1.10.150.520">
    <property type="match status" value="1"/>
</dbReference>
<dbReference type="InterPro" id="IPR036412">
    <property type="entry name" value="HAD-like_sf"/>
</dbReference>
<dbReference type="InterPro" id="IPR051540">
    <property type="entry name" value="S-2-haloacid_dehalogenase"/>
</dbReference>
<dbReference type="InterPro" id="IPR023214">
    <property type="entry name" value="HAD_sf"/>
</dbReference>
<proteinExistence type="predicted"/>
<accession>A0A942UL96</accession>
<dbReference type="SFLD" id="SFLDG01129">
    <property type="entry name" value="C1.5:_HAD__Beta-PGM__Phosphata"/>
    <property type="match status" value="1"/>
</dbReference>
<protein>
    <submittedName>
        <fullName evidence="2">HAD family hydrolase</fullName>
    </submittedName>
</protein>
<evidence type="ECO:0000313" key="2">
    <source>
        <dbReference type="EMBL" id="MBS4223536.1"/>
    </source>
</evidence>
<gene>
    <name evidence="2" type="ORF">KHA91_12340</name>
</gene>
<dbReference type="PANTHER" id="PTHR43316">
    <property type="entry name" value="HYDROLASE, HALOACID DELAHOGENASE-RELATED"/>
    <property type="match status" value="1"/>
</dbReference>
<dbReference type="SFLD" id="SFLDS00003">
    <property type="entry name" value="Haloacid_Dehalogenase"/>
    <property type="match status" value="1"/>
</dbReference>
<dbReference type="GO" id="GO:0016787">
    <property type="term" value="F:hydrolase activity"/>
    <property type="evidence" value="ECO:0007669"/>
    <property type="project" value="UniProtKB-KW"/>
</dbReference>
<dbReference type="Proteomes" id="UP000676456">
    <property type="component" value="Unassembled WGS sequence"/>
</dbReference>
<dbReference type="Gene3D" id="3.40.50.1000">
    <property type="entry name" value="HAD superfamily/HAD-like"/>
    <property type="match status" value="1"/>
</dbReference>
<reference evidence="2 3" key="1">
    <citation type="submission" date="2021-05" db="EMBL/GenBank/DDBJ databases">
        <title>Novel Bacillus species.</title>
        <authorList>
            <person name="Liu G."/>
        </authorList>
    </citation>
    <scope>NUCLEOTIDE SEQUENCE [LARGE SCALE GENOMIC DNA]</scope>
    <source>
        <strain evidence="2 3">FJAT-49682</strain>
    </source>
</reference>
<name>A0A942UL96_9BACI</name>
<evidence type="ECO:0000256" key="1">
    <source>
        <dbReference type="ARBA" id="ARBA00022801"/>
    </source>
</evidence>
<evidence type="ECO:0000313" key="3">
    <source>
        <dbReference type="Proteomes" id="UP000676456"/>
    </source>
</evidence>
<dbReference type="PANTHER" id="PTHR43316:SF8">
    <property type="entry name" value="HAD FAMILY HYDROLASE"/>
    <property type="match status" value="1"/>
</dbReference>
<dbReference type="NCBIfam" id="TIGR01549">
    <property type="entry name" value="HAD-SF-IA-v1"/>
    <property type="match status" value="1"/>
</dbReference>